<evidence type="ECO:0000256" key="1">
    <source>
        <dbReference type="ARBA" id="ARBA00022723"/>
    </source>
</evidence>
<organism evidence="8 9">
    <name type="scientific">Trifolium subterraneum</name>
    <name type="common">Subterranean clover</name>
    <dbReference type="NCBI Taxonomy" id="3900"/>
    <lineage>
        <taxon>Eukaryota</taxon>
        <taxon>Viridiplantae</taxon>
        <taxon>Streptophyta</taxon>
        <taxon>Embryophyta</taxon>
        <taxon>Tracheophyta</taxon>
        <taxon>Spermatophyta</taxon>
        <taxon>Magnoliopsida</taxon>
        <taxon>eudicotyledons</taxon>
        <taxon>Gunneridae</taxon>
        <taxon>Pentapetalae</taxon>
        <taxon>rosids</taxon>
        <taxon>fabids</taxon>
        <taxon>Fabales</taxon>
        <taxon>Fabaceae</taxon>
        <taxon>Papilionoideae</taxon>
        <taxon>50 kb inversion clade</taxon>
        <taxon>NPAAA clade</taxon>
        <taxon>Hologalegina</taxon>
        <taxon>IRL clade</taxon>
        <taxon>Trifolieae</taxon>
        <taxon>Trifolium</taxon>
    </lineage>
</organism>
<dbReference type="GO" id="GO:0034244">
    <property type="term" value="P:negative regulation of transcription elongation by RNA polymerase II"/>
    <property type="evidence" value="ECO:0007669"/>
    <property type="project" value="InterPro"/>
</dbReference>
<keyword evidence="3" id="KW-0862">Zinc</keyword>
<evidence type="ECO:0000256" key="6">
    <source>
        <dbReference type="SAM" id="MobiDB-lite"/>
    </source>
</evidence>
<evidence type="ECO:0000313" key="8">
    <source>
        <dbReference type="EMBL" id="GAU18898.1"/>
    </source>
</evidence>
<keyword evidence="2" id="KW-0863">Zinc-finger</keyword>
<dbReference type="GO" id="GO:0140566">
    <property type="term" value="F:histone reader activity"/>
    <property type="evidence" value="ECO:0007669"/>
    <property type="project" value="InterPro"/>
</dbReference>
<dbReference type="EMBL" id="DF973190">
    <property type="protein sequence ID" value="GAU18898.1"/>
    <property type="molecule type" value="Genomic_DNA"/>
</dbReference>
<dbReference type="Pfam" id="PF23121">
    <property type="entry name" value="SPOC_AIPP2"/>
    <property type="match status" value="1"/>
</dbReference>
<dbReference type="GO" id="GO:0008270">
    <property type="term" value="F:zinc ion binding"/>
    <property type="evidence" value="ECO:0007669"/>
    <property type="project" value="UniProtKB-KW"/>
</dbReference>
<dbReference type="PANTHER" id="PTHR33304:SF51">
    <property type="entry name" value="ZINC FINGER PROTEIN, PUTATIVE-RELATED"/>
    <property type="match status" value="1"/>
</dbReference>
<reference evidence="9" key="1">
    <citation type="journal article" date="2017" name="Front. Plant Sci.">
        <title>Climate Clever Clovers: New Paradigm to Reduce the Environmental Footprint of Ruminants by Breeding Low Methanogenic Forages Utilizing Haplotype Variation.</title>
        <authorList>
            <person name="Kaur P."/>
            <person name="Appels R."/>
            <person name="Bayer P.E."/>
            <person name="Keeble-Gagnere G."/>
            <person name="Wang J."/>
            <person name="Hirakawa H."/>
            <person name="Shirasawa K."/>
            <person name="Vercoe P."/>
            <person name="Stefanova K."/>
            <person name="Durmic Z."/>
            <person name="Nichols P."/>
            <person name="Revell C."/>
            <person name="Isobe S.N."/>
            <person name="Edwards D."/>
            <person name="Erskine W."/>
        </authorList>
    </citation>
    <scope>NUCLEOTIDE SEQUENCE [LARGE SCALE GENOMIC DNA]</scope>
    <source>
        <strain evidence="9">cv. Daliak</strain>
    </source>
</reference>
<evidence type="ECO:0000256" key="5">
    <source>
        <dbReference type="ARBA" id="ARBA00023163"/>
    </source>
</evidence>
<keyword evidence="4" id="KW-0805">Transcription regulation</keyword>
<feature type="compositionally biased region" description="Basic and acidic residues" evidence="6">
    <location>
        <begin position="388"/>
        <end position="397"/>
    </location>
</feature>
<evidence type="ECO:0000259" key="7">
    <source>
        <dbReference type="Pfam" id="PF23121"/>
    </source>
</evidence>
<feature type="compositionally biased region" description="Basic and acidic residues" evidence="6">
    <location>
        <begin position="613"/>
        <end position="634"/>
    </location>
</feature>
<keyword evidence="1" id="KW-0479">Metal-binding</keyword>
<feature type="region of interest" description="Disordered" evidence="6">
    <location>
        <begin position="342"/>
        <end position="446"/>
    </location>
</feature>
<evidence type="ECO:0000256" key="4">
    <source>
        <dbReference type="ARBA" id="ARBA00023015"/>
    </source>
</evidence>
<accession>A0A2Z6M9A4</accession>
<dbReference type="InterPro" id="IPR011011">
    <property type="entry name" value="Znf_FYVE_PHD"/>
</dbReference>
<proteinExistence type="predicted"/>
<feature type="region of interest" description="Disordered" evidence="6">
    <location>
        <begin position="236"/>
        <end position="265"/>
    </location>
</feature>
<dbReference type="PANTHER" id="PTHR33304">
    <property type="match status" value="1"/>
</dbReference>
<sequence length="1448" mass="159015">MMVSPESGKKFVRYYMIQNSDMRLESGTCNVCSAPCSSCMHLNHALTGSKAEEFSDENCRSGEANGQNSMIEGNVHSLNSRACENLQQAVSETSNMLSVNSSHDSLSENAESKQILLNKTQDPNHLEGHDDNTSCISRASDANLVIDSHLRNADITNIPRNGKSLSDTRSSIENCSSSLTKESQPVVSGDKYAANKDNLIEGTSNVSLKVCPKSQADPDNDVRNANVEDCKCTAHDGHHEKAEEPVKSPGKQESQSENESDESDVVEHDVKVCDICGDAGREDLLAICCRCTDGAEHTYCMREMLEKLPEGDWFCEECQDAVEAENKRLDVEEKKIIKTTSTSQVSGKRVHDNVEVAPPAAKRQALELSKGSPKVSSPRRLVPLSRESSFKSSDKLKGKSGLLMPPRNHSGGDDTQTTRSPSVGPRGQISKSMLLKSNSSNNLSSKPRVKIVDEVFPPRPKGGNEQTSKNMEIPGRMTSKSTLFKSSSLGRSSAIESKVKMISPKSTTTQDLKGSRHFKESGVFDRKYLSRNDRPVASSVVSTPKGDQKLTPRAETIFKPSSINNREVKINQDGKLSASSKSMNNISRKSLEPQGCSERTSASNDEALQDALPRSRETGNQGEKSRESLGDRVRPVVPTASKSPFCQKCEEFGHSLEYCTAGTLPESGAEISVTAANISKEETHKGNRLKAAIQAALLKKPVIYRKKEVSNQTDEISTSGTELNCEVTAQDPVLVSSTLKNRITTVETHEQQKVLENSTSASDLKQLNSCSTGVCSQQGKSDLVGLNAQKPLVRDLSTNAVEISSVLSKMLAFPEFDYIWQGVFEVHRNRKPPELCTGVQAHLSSSASPKVHEVVTKFSSKVSLNEVSRLSTWPSQFHHGGARVDNIALYFFARDLERQRHYRGLLDHMIRNDLALKGVFDGVELLIFPSNQLPENSQRWNMLLFLWGVFRGQRTNHSGSAKKICTPSLNAMPVEVNSSTAVVTLSERCLSKGIDEKSMNSDKACNQLCQQTKSTGSSLKASVLEGERYRETKPPEEMGTGASNKMVETNTDSAISGKQENTLCLEIPSVSNQESDAAYNISKNEILERMNCDEDQQRTKRKQKEDSQYIDLEKTIDNHESHAASYIGMDKTSERMNIDQGQQRKQRDGNYIDLEATVENQGPAATINITEDNIPEKIEDDEDRQRLKRKGKEDYHYIDLEAPLQEDLSAEGVEYQLPNDKEVHHVDLSVVGCQKMPWNEVEVNGKLEDGESSRKKLRTSFGGIYGHYSSGGRDSFNDSLSSLGNDLGSRSSVEDKGCEEASNEKIICEDLGKTEITFFPVDSQNINGSQLGLNAMPLKGIHERVDVIPNLNLALGDETELLPSPPPPAAPKGMLPPFLVGAVDKKDNRPDSLADGLEDDAAAASLSLSLSFPSSSQEHTKDSSTTELLPDGHRANPSFLLFGRYTDK</sequence>
<dbReference type="InterPro" id="IPR056280">
    <property type="entry name" value="AIPP2-like_SPOC"/>
</dbReference>
<feature type="region of interest" description="Disordered" evidence="6">
    <location>
        <begin position="1408"/>
        <end position="1448"/>
    </location>
</feature>
<dbReference type="Proteomes" id="UP000242715">
    <property type="component" value="Unassembled WGS sequence"/>
</dbReference>
<dbReference type="OrthoDB" id="787137at2759"/>
<gene>
    <name evidence="8" type="ORF">TSUD_228880</name>
</gene>
<dbReference type="SUPFAM" id="SSF57903">
    <property type="entry name" value="FYVE/PHD zinc finger"/>
    <property type="match status" value="1"/>
</dbReference>
<feature type="compositionally biased region" description="Polar residues" evidence="6">
    <location>
        <begin position="156"/>
        <end position="186"/>
    </location>
</feature>
<evidence type="ECO:0000256" key="3">
    <source>
        <dbReference type="ARBA" id="ARBA00022833"/>
    </source>
</evidence>
<keyword evidence="9" id="KW-1185">Reference proteome</keyword>
<dbReference type="InterPro" id="IPR049914">
    <property type="entry name" value="PHD1-3/5-6"/>
</dbReference>
<feature type="domain" description="AIPP2-like SPOC-like" evidence="7">
    <location>
        <begin position="820"/>
        <end position="950"/>
    </location>
</feature>
<feature type="region of interest" description="Disordered" evidence="6">
    <location>
        <begin position="529"/>
        <end position="637"/>
    </location>
</feature>
<feature type="compositionally biased region" description="Low complexity" evidence="6">
    <location>
        <begin position="430"/>
        <end position="446"/>
    </location>
</feature>
<evidence type="ECO:0000313" key="9">
    <source>
        <dbReference type="Proteomes" id="UP000242715"/>
    </source>
</evidence>
<feature type="compositionally biased region" description="Basic and acidic residues" evidence="6">
    <location>
        <begin position="236"/>
        <end position="246"/>
    </location>
</feature>
<feature type="region of interest" description="Disordered" evidence="6">
    <location>
        <begin position="156"/>
        <end position="189"/>
    </location>
</feature>
<protein>
    <recommendedName>
        <fullName evidence="7">AIPP2-like SPOC-like domain-containing protein</fullName>
    </recommendedName>
</protein>
<keyword evidence="5" id="KW-0804">Transcription</keyword>
<name>A0A2Z6M9A4_TRISU</name>
<feature type="compositionally biased region" description="Basic and acidic residues" evidence="6">
    <location>
        <begin position="1418"/>
        <end position="1434"/>
    </location>
</feature>
<feature type="compositionally biased region" description="Polar residues" evidence="6">
    <location>
        <begin position="597"/>
        <end position="606"/>
    </location>
</feature>
<dbReference type="Gene3D" id="3.30.40.10">
    <property type="entry name" value="Zinc/RING finger domain, C3HC4 (zinc finger)"/>
    <property type="match status" value="1"/>
</dbReference>
<feature type="compositionally biased region" description="Polar residues" evidence="6">
    <location>
        <begin position="577"/>
        <end position="588"/>
    </location>
</feature>
<evidence type="ECO:0000256" key="2">
    <source>
        <dbReference type="ARBA" id="ARBA00022771"/>
    </source>
</evidence>
<dbReference type="InterPro" id="IPR013083">
    <property type="entry name" value="Znf_RING/FYVE/PHD"/>
</dbReference>